<accession>A0AAN7A1M7</accession>
<dbReference type="AlphaFoldDB" id="A0AAN7A1M7"/>
<comment type="caution">
    <text evidence="1">The sequence shown here is derived from an EMBL/GenBank/DDBJ whole genome shotgun (WGS) entry which is preliminary data.</text>
</comment>
<gene>
    <name evidence="1" type="ORF">QBC36DRAFT_296010</name>
</gene>
<name>A0AAN7A1M7_9PEZI</name>
<reference evidence="1" key="2">
    <citation type="submission" date="2023-05" db="EMBL/GenBank/DDBJ databases">
        <authorList>
            <consortium name="Lawrence Berkeley National Laboratory"/>
            <person name="Steindorff A."/>
            <person name="Hensen N."/>
            <person name="Bonometti L."/>
            <person name="Westerberg I."/>
            <person name="Brannstrom I.O."/>
            <person name="Guillou S."/>
            <person name="Cros-Aarteil S."/>
            <person name="Calhoun S."/>
            <person name="Haridas S."/>
            <person name="Kuo A."/>
            <person name="Mondo S."/>
            <person name="Pangilinan J."/>
            <person name="Riley R."/>
            <person name="Labutti K."/>
            <person name="Andreopoulos B."/>
            <person name="Lipzen A."/>
            <person name="Chen C."/>
            <person name="Yanf M."/>
            <person name="Daum C."/>
            <person name="Ng V."/>
            <person name="Clum A."/>
            <person name="Ohm R."/>
            <person name="Martin F."/>
            <person name="Silar P."/>
            <person name="Natvig D."/>
            <person name="Lalanne C."/>
            <person name="Gautier V."/>
            <person name="Ament-Velasquez S.L."/>
            <person name="Kruys A."/>
            <person name="Hutchinson M.I."/>
            <person name="Powell A.J."/>
            <person name="Barry K."/>
            <person name="Miller A.N."/>
            <person name="Grigoriev I.V."/>
            <person name="Debuchy R."/>
            <person name="Gladieux P."/>
            <person name="Thoren M.H."/>
            <person name="Johannesson H."/>
        </authorList>
    </citation>
    <scope>NUCLEOTIDE SEQUENCE</scope>
    <source>
        <strain evidence="1">CBS 892.96</strain>
    </source>
</reference>
<dbReference type="EMBL" id="MU866799">
    <property type="protein sequence ID" value="KAK4170738.1"/>
    <property type="molecule type" value="Genomic_DNA"/>
</dbReference>
<dbReference type="InterPro" id="IPR031472">
    <property type="entry name" value="MAT1-1-2/MatA-2/Smr1"/>
</dbReference>
<keyword evidence="2" id="KW-1185">Reference proteome</keyword>
<organism evidence="1 2">
    <name type="scientific">Triangularia setosa</name>
    <dbReference type="NCBI Taxonomy" id="2587417"/>
    <lineage>
        <taxon>Eukaryota</taxon>
        <taxon>Fungi</taxon>
        <taxon>Dikarya</taxon>
        <taxon>Ascomycota</taxon>
        <taxon>Pezizomycotina</taxon>
        <taxon>Sordariomycetes</taxon>
        <taxon>Sordariomycetidae</taxon>
        <taxon>Sordariales</taxon>
        <taxon>Podosporaceae</taxon>
        <taxon>Triangularia</taxon>
    </lineage>
</organism>
<proteinExistence type="predicted"/>
<protein>
    <submittedName>
        <fullName evidence="1">Sporulation minus regulator 1</fullName>
    </submittedName>
</protein>
<sequence>MTEHQELAQVSLRMQSSLIRAALRTEIRQFERSFDEVIQQTGVFLETTEQHFVSPSLVITNEDVLIRHLCGFLASKLSIEGFLDFHKRTTQGTSDGDSSLANQVKAATMFVQELLQTLICHKEAADYPGKHLGMEYDREVKYFGGCLFHLSATMDLDDELPEIDDVYEDVDELTNYYHGEKLAHPLRQLPGTPWHKFFGNFPETRVEEAPDASLFRDKPQDEAPTFSIPGTILFLIPEFRREYKTFRDILKEHNQLPLPLLLDEVKKKKIQIIQRQLSNLHGGNIECGIFEPLCWENTEMIPRPEYNVDGNRRFDMQNLTVNLPDLIGGSLPEGRIAEVPSQLEGVPAHFVFDDEEL</sequence>
<dbReference type="Pfam" id="PF17043">
    <property type="entry name" value="MAT1-1-2"/>
    <property type="match status" value="1"/>
</dbReference>
<dbReference type="Proteomes" id="UP001302321">
    <property type="component" value="Unassembled WGS sequence"/>
</dbReference>
<evidence type="ECO:0000313" key="1">
    <source>
        <dbReference type="EMBL" id="KAK4170738.1"/>
    </source>
</evidence>
<evidence type="ECO:0000313" key="2">
    <source>
        <dbReference type="Proteomes" id="UP001302321"/>
    </source>
</evidence>
<reference evidence="1" key="1">
    <citation type="journal article" date="2023" name="Mol. Phylogenet. Evol.">
        <title>Genome-scale phylogeny and comparative genomics of the fungal order Sordariales.</title>
        <authorList>
            <person name="Hensen N."/>
            <person name="Bonometti L."/>
            <person name="Westerberg I."/>
            <person name="Brannstrom I.O."/>
            <person name="Guillou S."/>
            <person name="Cros-Aarteil S."/>
            <person name="Calhoun S."/>
            <person name="Haridas S."/>
            <person name="Kuo A."/>
            <person name="Mondo S."/>
            <person name="Pangilinan J."/>
            <person name="Riley R."/>
            <person name="LaButti K."/>
            <person name="Andreopoulos B."/>
            <person name="Lipzen A."/>
            <person name="Chen C."/>
            <person name="Yan M."/>
            <person name="Daum C."/>
            <person name="Ng V."/>
            <person name="Clum A."/>
            <person name="Steindorff A."/>
            <person name="Ohm R.A."/>
            <person name="Martin F."/>
            <person name="Silar P."/>
            <person name="Natvig D.O."/>
            <person name="Lalanne C."/>
            <person name="Gautier V."/>
            <person name="Ament-Velasquez S.L."/>
            <person name="Kruys A."/>
            <person name="Hutchinson M.I."/>
            <person name="Powell A.J."/>
            <person name="Barry K."/>
            <person name="Miller A.N."/>
            <person name="Grigoriev I.V."/>
            <person name="Debuchy R."/>
            <person name="Gladieux P."/>
            <person name="Hiltunen Thoren M."/>
            <person name="Johannesson H."/>
        </authorList>
    </citation>
    <scope>NUCLEOTIDE SEQUENCE</scope>
    <source>
        <strain evidence="1">CBS 892.96</strain>
    </source>
</reference>